<dbReference type="RefSeq" id="WP_203688756.1">
    <property type="nucleotide sequence ID" value="NZ_BAAALC010000011.1"/>
</dbReference>
<protein>
    <submittedName>
        <fullName evidence="1">Uncharacterized protein</fullName>
    </submittedName>
</protein>
<reference evidence="1 2" key="1">
    <citation type="submission" date="2021-01" db="EMBL/GenBank/DDBJ databases">
        <title>Whole genome shotgun sequence of Catellatospora coxensis NBRC 107359.</title>
        <authorList>
            <person name="Komaki H."/>
            <person name="Tamura T."/>
        </authorList>
    </citation>
    <scope>NUCLEOTIDE SEQUENCE [LARGE SCALE GENOMIC DNA]</scope>
    <source>
        <strain evidence="1 2">NBRC 107359</strain>
    </source>
</reference>
<sequence>MLTTPTWWHAEAYRLMGLRPVVDPRLAAELDALEGRSGLRLPAAIREWYSIAAAQRWLAHRRQNFLVTPEELGEPTDRVDHLASGRLVTETDCQYCCHWIVRIPPPPDGTEPLFPMSEPVPRFDEDPPVWVIDPDDPERFELRYADTFSAYVLTSVWDSRWFDGEVSGFDLPLPPHALDLLRQRYTELPTTYAWAGNQDCDAVYRFDGAARVMLAVKGQVALYVVAGSRDPRHEAELRSLFGL</sequence>
<dbReference type="EMBL" id="BONI01000005">
    <property type="protein sequence ID" value="GIG04186.1"/>
    <property type="molecule type" value="Genomic_DNA"/>
</dbReference>
<accession>A0A8J3P4Y0</accession>
<dbReference type="AlphaFoldDB" id="A0A8J3P4Y0"/>
<evidence type="ECO:0000313" key="1">
    <source>
        <dbReference type="EMBL" id="GIG04186.1"/>
    </source>
</evidence>
<comment type="caution">
    <text evidence="1">The sequence shown here is derived from an EMBL/GenBank/DDBJ whole genome shotgun (WGS) entry which is preliminary data.</text>
</comment>
<keyword evidence="2" id="KW-1185">Reference proteome</keyword>
<organism evidence="1 2">
    <name type="scientific">Catellatospora coxensis</name>
    <dbReference type="NCBI Taxonomy" id="310354"/>
    <lineage>
        <taxon>Bacteria</taxon>
        <taxon>Bacillati</taxon>
        <taxon>Actinomycetota</taxon>
        <taxon>Actinomycetes</taxon>
        <taxon>Micromonosporales</taxon>
        <taxon>Micromonosporaceae</taxon>
        <taxon>Catellatospora</taxon>
    </lineage>
</organism>
<gene>
    <name evidence="1" type="ORF">Cco03nite_08860</name>
</gene>
<evidence type="ECO:0000313" key="2">
    <source>
        <dbReference type="Proteomes" id="UP000630887"/>
    </source>
</evidence>
<name>A0A8J3P4Y0_9ACTN</name>
<proteinExistence type="predicted"/>
<dbReference type="Proteomes" id="UP000630887">
    <property type="component" value="Unassembled WGS sequence"/>
</dbReference>